<feature type="transmembrane region" description="Helical" evidence="1">
    <location>
        <begin position="12"/>
        <end position="29"/>
    </location>
</feature>
<gene>
    <name evidence="2" type="ORF">SAMN06273570_4293</name>
</gene>
<name>A0A286DL80_9GAMM</name>
<dbReference type="EMBL" id="OCMY01000002">
    <property type="protein sequence ID" value="SOD59477.1"/>
    <property type="molecule type" value="Genomic_DNA"/>
</dbReference>
<reference evidence="3" key="1">
    <citation type="submission" date="2017-09" db="EMBL/GenBank/DDBJ databases">
        <authorList>
            <person name="Varghese N."/>
            <person name="Submissions S."/>
        </authorList>
    </citation>
    <scope>NUCLEOTIDE SEQUENCE [LARGE SCALE GENOMIC DNA]</scope>
    <source>
        <strain evidence="3">JKS000234</strain>
    </source>
</reference>
<protein>
    <submittedName>
        <fullName evidence="2">Uncharacterized protein</fullName>
    </submittedName>
</protein>
<evidence type="ECO:0000256" key="1">
    <source>
        <dbReference type="SAM" id="Phobius"/>
    </source>
</evidence>
<keyword evidence="1" id="KW-0472">Membrane</keyword>
<dbReference type="Proteomes" id="UP000219271">
    <property type="component" value="Unassembled WGS sequence"/>
</dbReference>
<evidence type="ECO:0000313" key="2">
    <source>
        <dbReference type="EMBL" id="SOD59477.1"/>
    </source>
</evidence>
<organism evidence="2 3">
    <name type="scientific">Candidatus Pantoea floridensis</name>
    <dbReference type="NCBI Taxonomy" id="1938870"/>
    <lineage>
        <taxon>Bacteria</taxon>
        <taxon>Pseudomonadati</taxon>
        <taxon>Pseudomonadota</taxon>
        <taxon>Gammaproteobacteria</taxon>
        <taxon>Enterobacterales</taxon>
        <taxon>Erwiniaceae</taxon>
        <taxon>Pantoea</taxon>
    </lineage>
</organism>
<sequence length="30" mass="3450">MKAMKFRPFSEYLAVGVSVFAVVSFLIIWL</sequence>
<accession>A0A286DL80</accession>
<proteinExistence type="predicted"/>
<dbReference type="AlphaFoldDB" id="A0A286DL80"/>
<keyword evidence="1" id="KW-1133">Transmembrane helix</keyword>
<keyword evidence="1" id="KW-0812">Transmembrane</keyword>
<keyword evidence="3" id="KW-1185">Reference proteome</keyword>
<evidence type="ECO:0000313" key="3">
    <source>
        <dbReference type="Proteomes" id="UP000219271"/>
    </source>
</evidence>